<dbReference type="EMBL" id="CP017111">
    <property type="protein sequence ID" value="AOO64321.1"/>
    <property type="molecule type" value="Genomic_DNA"/>
</dbReference>
<reference evidence="4" key="1">
    <citation type="submission" date="2016-08" db="EMBL/GenBank/DDBJ databases">
        <title>Complete genome sequence of the organohalide-respiring Epsilonproteobacterium Sulfurospirillum halorespirans.</title>
        <authorList>
            <person name="Goris T."/>
            <person name="Zimmermann J."/>
            <person name="Schenz B."/>
            <person name="Lemos M."/>
            <person name="Hackermueller J."/>
            <person name="Diekert G."/>
        </authorList>
    </citation>
    <scope>NUCLEOTIDE SEQUENCE [LARGE SCALE GENOMIC DNA]</scope>
    <source>
        <strain>DSM 13726</strain>
        <strain evidence="4">PCE-M2</strain>
    </source>
</reference>
<organism evidence="3 4">
    <name type="scientific">Sulfurospirillum halorespirans DSM 13726</name>
    <dbReference type="NCBI Taxonomy" id="1193502"/>
    <lineage>
        <taxon>Bacteria</taxon>
        <taxon>Pseudomonadati</taxon>
        <taxon>Campylobacterota</taxon>
        <taxon>Epsilonproteobacteria</taxon>
        <taxon>Campylobacterales</taxon>
        <taxon>Sulfurospirillaceae</taxon>
        <taxon>Sulfurospirillum</taxon>
    </lineage>
</organism>
<feature type="coiled-coil region" evidence="1">
    <location>
        <begin position="118"/>
        <end position="145"/>
    </location>
</feature>
<evidence type="ECO:0000313" key="4">
    <source>
        <dbReference type="Proteomes" id="UP000094609"/>
    </source>
</evidence>
<sequence>MSDQLLITAERIEKNIYTVRGIEVMLDSDLANIYNVETKRINEAVKRNPKKFPDDLMFQLTQEEFENLRSQVATTNFTMTRILPKVFTEQGIYMLATVLKSDKATDVTLSIMRTFTKLRRYAMEHKNLTIQIKALKDELKEEFMQEMMKTKSWTKDRLSAVADSIIILEESISELQDVFSDFKSANEVEKIGFERDK</sequence>
<evidence type="ECO:0000313" key="3">
    <source>
        <dbReference type="EMBL" id="AOO64321.1"/>
    </source>
</evidence>
<dbReference type="GO" id="GO:0003677">
    <property type="term" value="F:DNA binding"/>
    <property type="evidence" value="ECO:0007669"/>
    <property type="project" value="UniProtKB-KW"/>
</dbReference>
<keyword evidence="3" id="KW-0238">DNA-binding</keyword>
<keyword evidence="4" id="KW-1185">Reference proteome</keyword>
<dbReference type="Proteomes" id="UP000094609">
    <property type="component" value="Chromosome"/>
</dbReference>
<dbReference type="PATRIC" id="fig|1193502.14.peg.541"/>
<dbReference type="STRING" id="1193502.SHALO_0531"/>
<keyword evidence="1" id="KW-0175">Coiled coil</keyword>
<evidence type="ECO:0000256" key="1">
    <source>
        <dbReference type="SAM" id="Coils"/>
    </source>
</evidence>
<dbReference type="Pfam" id="PF10543">
    <property type="entry name" value="ORF6N"/>
    <property type="match status" value="1"/>
</dbReference>
<proteinExistence type="predicted"/>
<gene>
    <name evidence="3" type="ORF">SHALO_0531</name>
</gene>
<feature type="domain" description="KilA-N DNA-binding" evidence="2">
    <location>
        <begin position="15"/>
        <end position="98"/>
    </location>
</feature>
<name>A0A1D7TH49_9BACT</name>
<dbReference type="AlphaFoldDB" id="A0A1D7TH49"/>
<protein>
    <submittedName>
        <fullName evidence="3">DNA-binding domain-containing protein</fullName>
    </submittedName>
</protein>
<evidence type="ECO:0000259" key="2">
    <source>
        <dbReference type="Pfam" id="PF10543"/>
    </source>
</evidence>
<dbReference type="KEGG" id="shal:SHALO_0531"/>
<dbReference type="InterPro" id="IPR018873">
    <property type="entry name" value="KilA-N_DNA-bd_domain"/>
</dbReference>
<accession>A0A1D7TH49</accession>